<evidence type="ECO:0000256" key="13">
    <source>
        <dbReference type="RuleBase" id="RU361211"/>
    </source>
</evidence>
<dbReference type="GO" id="GO:0008270">
    <property type="term" value="F:zinc ion binding"/>
    <property type="evidence" value="ECO:0007669"/>
    <property type="project" value="UniProtKB-KW"/>
</dbReference>
<keyword evidence="11" id="KW-0804">Transcription</keyword>
<dbReference type="InterPro" id="IPR040706">
    <property type="entry name" value="Zf-MYST"/>
</dbReference>
<organism evidence="14 15">
    <name type="scientific">Daphnia magna</name>
    <dbReference type="NCBI Taxonomy" id="35525"/>
    <lineage>
        <taxon>Eukaryota</taxon>
        <taxon>Metazoa</taxon>
        <taxon>Ecdysozoa</taxon>
        <taxon>Arthropoda</taxon>
        <taxon>Crustacea</taxon>
        <taxon>Branchiopoda</taxon>
        <taxon>Diplostraca</taxon>
        <taxon>Cladocera</taxon>
        <taxon>Anomopoda</taxon>
        <taxon>Daphniidae</taxon>
        <taxon>Daphnia</taxon>
    </lineage>
</organism>
<dbReference type="InterPro" id="IPR036060">
    <property type="entry name" value="Znf_C2H2C_sf"/>
</dbReference>
<evidence type="ECO:0000256" key="12">
    <source>
        <dbReference type="ARBA" id="ARBA00023242"/>
    </source>
</evidence>
<evidence type="ECO:0000256" key="8">
    <source>
        <dbReference type="ARBA" id="ARBA00022853"/>
    </source>
</evidence>
<keyword evidence="15" id="KW-1185">Reference proteome</keyword>
<dbReference type="InterPro" id="IPR002717">
    <property type="entry name" value="HAT_MYST-type"/>
</dbReference>
<dbReference type="PANTHER" id="PTHR10615:SF161">
    <property type="entry name" value="HISTONE ACETYLTRANSFERASE KAT7"/>
    <property type="match status" value="1"/>
</dbReference>
<dbReference type="InterPro" id="IPR050603">
    <property type="entry name" value="MYST_HAT"/>
</dbReference>
<dbReference type="OrthoDB" id="787137at2759"/>
<evidence type="ECO:0000256" key="10">
    <source>
        <dbReference type="ARBA" id="ARBA00023015"/>
    </source>
</evidence>
<evidence type="ECO:0000256" key="3">
    <source>
        <dbReference type="ARBA" id="ARBA00013184"/>
    </source>
</evidence>
<keyword evidence="10" id="KW-0805">Transcription regulation</keyword>
<gene>
    <name evidence="14" type="ORF">APZ42_022289</name>
</gene>
<dbReference type="GO" id="GO:0003712">
    <property type="term" value="F:transcription coregulator activity"/>
    <property type="evidence" value="ECO:0007669"/>
    <property type="project" value="TreeGrafter"/>
</dbReference>
<keyword evidence="4 14" id="KW-0808">Transferase</keyword>
<dbReference type="FunFam" id="3.40.630.30:FF:000001">
    <property type="entry name" value="Histone acetyltransferase"/>
    <property type="match status" value="1"/>
</dbReference>
<dbReference type="InterPro" id="IPR036388">
    <property type="entry name" value="WH-like_DNA-bd_sf"/>
</dbReference>
<evidence type="ECO:0000256" key="11">
    <source>
        <dbReference type="ARBA" id="ARBA00023163"/>
    </source>
</evidence>
<dbReference type="EC" id="2.3.1.48" evidence="3 13"/>
<evidence type="ECO:0000256" key="4">
    <source>
        <dbReference type="ARBA" id="ARBA00022679"/>
    </source>
</evidence>
<keyword evidence="12 13" id="KW-0539">Nucleus</keyword>
<dbReference type="PROSITE" id="PS51726">
    <property type="entry name" value="MYST_HAT"/>
    <property type="match status" value="1"/>
</dbReference>
<comment type="caution">
    <text evidence="14">The sequence shown here is derived from an EMBL/GenBank/DDBJ whole genome shotgun (WGS) entry which is preliminary data.</text>
</comment>
<dbReference type="SUPFAM" id="SSF55729">
    <property type="entry name" value="Acyl-CoA N-acyltransferases (Nat)"/>
    <property type="match status" value="1"/>
</dbReference>
<dbReference type="FunFam" id="3.30.60.60:FF:000003">
    <property type="entry name" value="Histone acetyltransferase"/>
    <property type="match status" value="1"/>
</dbReference>
<evidence type="ECO:0000256" key="9">
    <source>
        <dbReference type="ARBA" id="ARBA00022990"/>
    </source>
</evidence>
<dbReference type="InterPro" id="IPR002515">
    <property type="entry name" value="Znf_C2H2C"/>
</dbReference>
<dbReference type="Proteomes" id="UP000076858">
    <property type="component" value="Unassembled WGS sequence"/>
</dbReference>
<comment type="similarity">
    <text evidence="2 13">Belongs to the MYST (SAS/MOZ) family.</text>
</comment>
<dbReference type="STRING" id="35525.A0A164VDA8"/>
<evidence type="ECO:0000313" key="14">
    <source>
        <dbReference type="EMBL" id="KZS12209.1"/>
    </source>
</evidence>
<evidence type="ECO:0000256" key="1">
    <source>
        <dbReference type="ARBA" id="ARBA00004123"/>
    </source>
</evidence>
<protein>
    <recommendedName>
        <fullName evidence="3 13">Histone acetyltransferase</fullName>
        <ecNumber evidence="3 13">2.3.1.48</ecNumber>
    </recommendedName>
</protein>
<dbReference type="Pfam" id="PF01530">
    <property type="entry name" value="zf-C2HC"/>
    <property type="match status" value="1"/>
</dbReference>
<dbReference type="AlphaFoldDB" id="A0A164VDA8"/>
<dbReference type="Pfam" id="PF01853">
    <property type="entry name" value="MOZ_SAS"/>
    <property type="match status" value="1"/>
</dbReference>
<dbReference type="Pfam" id="PF17772">
    <property type="entry name" value="zf-MYST"/>
    <property type="match status" value="1"/>
</dbReference>
<keyword evidence="7" id="KW-0862">Zinc</keyword>
<evidence type="ECO:0000256" key="5">
    <source>
        <dbReference type="ARBA" id="ARBA00022723"/>
    </source>
</evidence>
<dbReference type="GO" id="GO:0010485">
    <property type="term" value="F:histone H4 acetyltransferase activity"/>
    <property type="evidence" value="ECO:0007669"/>
    <property type="project" value="TreeGrafter"/>
</dbReference>
<keyword evidence="9" id="KW-0007">Acetylation</keyword>
<proteinExistence type="inferred from homology"/>
<dbReference type="GO" id="GO:0003682">
    <property type="term" value="F:chromatin binding"/>
    <property type="evidence" value="ECO:0007669"/>
    <property type="project" value="TreeGrafter"/>
</dbReference>
<sequence>MSSKSKKKVSSSEDTTSSSSSDSSSSSSSSSGSDSSSSDSESSQASANKPSVKKKLNRTRVSSTNSSSDSGPKKENHVKKEEPKKKQNAAIRAKPTKPPKKGAAAVPTKPPKKPPAKNSTPVKKQSQPSSSANVSEASNKSPKLQQKMRSIFSPENSSMSSDSEATPNPKKSTVLQSSEASDTDTGSGNQVNQSKSKGPRARVQPRPAARKSSDSEGESKTKGKQPARKLTRSSSARIRKSKHVIGKVSESDSEPEVPVSNKSSGATAKRKPATAKGKSASAANRKLQPKEISSYSGSAPSSQESCNTPTMEERKCPMAGCDSSGHLNGKTDRHLSLQACPSYHNLTMSECAALRLNAESQLNHWSSISTNRQDFHVRTPKSPRSSGPTSEQLKEQQKVRQARAQKSERKEIVTSAPAELDENAEDKWREREPNLTGLTSEYDLALFRASQAEASTKYEEELKSLPSAGGLRFIEMGRFEMEVWYQSPYPDDLARLPKLYLCEFCLVYMRSRTVLRRHAAKCVWRHPPGDEIYRKEKVSVWEVDGQEKKTYCQNLCLLAKCFLDTKTLYYDVEPFLFYVMTVADSEGCHSVGYFSKEKNSFLNYNVSCIMTLPPYQRQGYGRLLIDFSYLLTRTEGKVGSPEKPLSDLGLISYRSYWKDVLLEHVCSYPGKEISIKDLSQEMAINAYDIVSTLQALGMMKYWKGKHIVLKKRDVIEEYQERAKRRGPEWRHTDAKYLRWRPFVVPQETPP</sequence>
<dbReference type="Gene3D" id="3.30.60.60">
    <property type="entry name" value="N-acetyl transferase-like"/>
    <property type="match status" value="1"/>
</dbReference>
<evidence type="ECO:0000313" key="15">
    <source>
        <dbReference type="Proteomes" id="UP000076858"/>
    </source>
</evidence>
<dbReference type="PANTHER" id="PTHR10615">
    <property type="entry name" value="HISTONE ACETYLTRANSFERASE"/>
    <property type="match status" value="1"/>
</dbReference>
<evidence type="ECO:0000256" key="2">
    <source>
        <dbReference type="ARBA" id="ARBA00010107"/>
    </source>
</evidence>
<evidence type="ECO:0000256" key="6">
    <source>
        <dbReference type="ARBA" id="ARBA00022771"/>
    </source>
</evidence>
<dbReference type="EMBL" id="LRGB01001361">
    <property type="protein sequence ID" value="KZS12209.1"/>
    <property type="molecule type" value="Genomic_DNA"/>
</dbReference>
<dbReference type="SUPFAM" id="SSF103637">
    <property type="entry name" value="CCHHC domain"/>
    <property type="match status" value="1"/>
</dbReference>
<reference evidence="14 15" key="1">
    <citation type="submission" date="2016-03" db="EMBL/GenBank/DDBJ databases">
        <title>EvidentialGene: Evidence-directed Construction of Genes on Genomes.</title>
        <authorList>
            <person name="Gilbert D.G."/>
            <person name="Choi J.-H."/>
            <person name="Mockaitis K."/>
            <person name="Colbourne J."/>
            <person name="Pfrender M."/>
        </authorList>
    </citation>
    <scope>NUCLEOTIDE SEQUENCE [LARGE SCALE GENOMIC DNA]</scope>
    <source>
        <strain evidence="14 15">Xinb3</strain>
        <tissue evidence="14">Complete organism</tissue>
    </source>
</reference>
<dbReference type="Gene3D" id="1.10.10.10">
    <property type="entry name" value="Winged helix-like DNA-binding domain superfamily/Winged helix DNA-binding domain"/>
    <property type="match status" value="1"/>
</dbReference>
<name>A0A164VDA8_9CRUS</name>
<dbReference type="PROSITE" id="PS51802">
    <property type="entry name" value="ZF_CCHHC"/>
    <property type="match status" value="1"/>
</dbReference>
<comment type="subcellular location">
    <subcellularLocation>
        <location evidence="1 13">Nucleus</location>
    </subcellularLocation>
</comment>
<accession>A0A164VDA8</accession>
<dbReference type="InterPro" id="IPR016181">
    <property type="entry name" value="Acyl_CoA_acyltransferase"/>
</dbReference>
<keyword evidence="8" id="KW-0156">Chromatin regulator</keyword>
<keyword evidence="5" id="KW-0479">Metal-binding</keyword>
<dbReference type="FunFam" id="1.10.10.10:FF:000092">
    <property type="entry name" value="Histone acetyltransferase"/>
    <property type="match status" value="1"/>
</dbReference>
<dbReference type="Gene3D" id="4.10.320.30">
    <property type="match status" value="1"/>
</dbReference>
<evidence type="ECO:0000256" key="7">
    <source>
        <dbReference type="ARBA" id="ARBA00022833"/>
    </source>
</evidence>
<keyword evidence="6" id="KW-0863">Zinc-finger</keyword>
<dbReference type="GO" id="GO:0036409">
    <property type="term" value="C:histone H3-K14 acetyltransferase complex"/>
    <property type="evidence" value="ECO:0007669"/>
    <property type="project" value="TreeGrafter"/>
</dbReference>
<dbReference type="Gene3D" id="3.40.630.30">
    <property type="match status" value="1"/>
</dbReference>
<dbReference type="GO" id="GO:0006357">
    <property type="term" value="P:regulation of transcription by RNA polymerase II"/>
    <property type="evidence" value="ECO:0007669"/>
    <property type="project" value="TreeGrafter"/>
</dbReference>
<comment type="catalytic activity">
    <reaction evidence="13">
        <text>L-lysyl-[protein] + acetyl-CoA = N(6)-acetyl-L-lysyl-[protein] + CoA + H(+)</text>
        <dbReference type="Rhea" id="RHEA:45948"/>
        <dbReference type="Rhea" id="RHEA-COMP:9752"/>
        <dbReference type="Rhea" id="RHEA-COMP:10731"/>
        <dbReference type="ChEBI" id="CHEBI:15378"/>
        <dbReference type="ChEBI" id="CHEBI:29969"/>
        <dbReference type="ChEBI" id="CHEBI:57287"/>
        <dbReference type="ChEBI" id="CHEBI:57288"/>
        <dbReference type="ChEBI" id="CHEBI:61930"/>
        <dbReference type="EC" id="2.3.1.48"/>
    </reaction>
</comment>
<dbReference type="GO" id="GO:0010484">
    <property type="term" value="F:histone H3 acetyltransferase activity"/>
    <property type="evidence" value="ECO:0007669"/>
    <property type="project" value="TreeGrafter"/>
</dbReference>